<evidence type="ECO:0000256" key="4">
    <source>
        <dbReference type="SAM" id="Coils"/>
    </source>
</evidence>
<dbReference type="Pfam" id="PF02463">
    <property type="entry name" value="SMC_N"/>
    <property type="match status" value="1"/>
</dbReference>
<evidence type="ECO:0000256" key="2">
    <source>
        <dbReference type="ARBA" id="ARBA00018687"/>
    </source>
</evidence>
<dbReference type="InterPro" id="IPR027417">
    <property type="entry name" value="P-loop_NTPase"/>
</dbReference>
<keyword evidence="3 4" id="KW-0175">Coiled coil</keyword>
<dbReference type="GO" id="GO:0005634">
    <property type="term" value="C:nucleus"/>
    <property type="evidence" value="ECO:0007669"/>
    <property type="project" value="TreeGrafter"/>
</dbReference>
<dbReference type="InterPro" id="IPR003395">
    <property type="entry name" value="RecF/RecN/SMC_N"/>
</dbReference>
<evidence type="ECO:0000313" key="7">
    <source>
        <dbReference type="EMBL" id="TMW55892.1"/>
    </source>
</evidence>
<dbReference type="PANTHER" id="PTHR45916:SF1">
    <property type="entry name" value="STRUCTURAL MAINTENANCE OF CHROMOSOMES PROTEIN 5"/>
    <property type="match status" value="1"/>
</dbReference>
<dbReference type="Gene3D" id="3.40.50.300">
    <property type="entry name" value="P-loop containing nucleotide triphosphate hydrolases"/>
    <property type="match status" value="2"/>
</dbReference>
<gene>
    <name evidence="7" type="ORF">Poli38472_008540</name>
</gene>
<organism evidence="7 8">
    <name type="scientific">Pythium oligandrum</name>
    <name type="common">Mycoparasitic fungus</name>
    <dbReference type="NCBI Taxonomy" id="41045"/>
    <lineage>
        <taxon>Eukaryota</taxon>
        <taxon>Sar</taxon>
        <taxon>Stramenopiles</taxon>
        <taxon>Oomycota</taxon>
        <taxon>Peronosporomycetes</taxon>
        <taxon>Pythiales</taxon>
        <taxon>Pythiaceae</taxon>
        <taxon>Pythium</taxon>
    </lineage>
</organism>
<sequence>MTMMDDGAVDMASDSCQEYVDGSIFRVKLHNFLTYTDAEFYPGPRLNLILGPNGTGKSSIVCALCVGLAGSTKLLGRADKVGQFVRHEKESGYTEIELYFSSGNRVIRRMIFRDNKSTWQLDGRDATLKQVTNLMESAKIQIDNLCQFLPQDKVGEFSRMNPMQLLKATENAILDGDLAATHERITELQRDMKDKEHELESARASLELKKNENHQREKEVERILEHESRIEETELMEKKCLWLEFEEIKRDVEELKEEKKRCQEQMENAKEERIAPLQELLEKETIRLEDIKSEKTEAERMKRALEDKLKREKQQVESLENAQAKTVSEVSELRNQHNQSRRRLERVEEDLAKWKQERGNMPEEAELKRQKVDLEREQRAREMEHAEVSSKREARGRELVGIEESIRKAKFKLSKLDDEDVQRRAALEKVDPDAIRAANWVHKNQHKLKRKVWGPVVLEMQVNEALHAKYVEDTVPKWLMGALVTECYDDYNTILKDLNSDNSGQRIKASILIVQDGKCSQPNRPYTSEQMRSFRDEFGVSGYLDELVTAPDVIHEVLRTHGGVHTVLVGSNRTEDLINRGANIFSSISSADRKGALVTPSKKYVTSVSKYGDRNVTTRTNDLQNPRLLAASSSDDEETDKLKKMLDEFIERAKHIQQEIESLKADERRFSESRTNSSHRIMEIRSQLKTMMRLDEKIAEAETKAYNLRSELAKDLSDKENAMIRKLKGQASKQAKQINECLKLTKELLLVNAQDASLALRLGAQQVRVEFTNKQLRNAEAAIRDLQEAFKRAKEDLMALAKKAMRVKRKAEEEAPWDEYEDAFSKLSDDLEELRGCIENNKASLDCFRGDLSIREIYQRVCVEIEQEEAALAELEGFVNNGEDKINEIKDAWHAKLREVVSQIDESFKRFFQDIGCVGEIVLDDQDPDISKWGIERRAQFRKNTKLSTMTAEEQSGGEKSVGTIMYLMALQSLTKCPFRVVDEINQGMDVYNERKVFQRITKSSCGSKLPQYFLITPKLITGLKYHRDTKVMIILNGPWNKIRQEEWDVSRFLGSVRQPKRHAREAGNGSNAKRPRIKAEPQL</sequence>
<dbReference type="OrthoDB" id="10254973at2759"/>
<dbReference type="GO" id="GO:0003697">
    <property type="term" value="F:single-stranded DNA binding"/>
    <property type="evidence" value="ECO:0007669"/>
    <property type="project" value="TreeGrafter"/>
</dbReference>
<accession>A0A8K1FDS4</accession>
<evidence type="ECO:0000256" key="1">
    <source>
        <dbReference type="ARBA" id="ARBA00010171"/>
    </source>
</evidence>
<feature type="coiled-coil region" evidence="4">
    <location>
        <begin position="178"/>
        <end position="219"/>
    </location>
</feature>
<dbReference type="PANTHER" id="PTHR45916">
    <property type="entry name" value="STRUCTURAL MAINTENANCE OF CHROMOSOMES PROTEIN 5"/>
    <property type="match status" value="1"/>
</dbReference>
<feature type="coiled-coil region" evidence="4">
    <location>
        <begin position="769"/>
        <end position="814"/>
    </location>
</feature>
<dbReference type="GO" id="GO:0000724">
    <property type="term" value="P:double-strand break repair via homologous recombination"/>
    <property type="evidence" value="ECO:0007669"/>
    <property type="project" value="TreeGrafter"/>
</dbReference>
<protein>
    <recommendedName>
        <fullName evidence="2">Structural maintenance of chromosomes protein 5</fullName>
    </recommendedName>
</protein>
<dbReference type="SUPFAM" id="SSF52540">
    <property type="entry name" value="P-loop containing nucleoside triphosphate hydrolases"/>
    <property type="match status" value="2"/>
</dbReference>
<dbReference type="EMBL" id="SPLM01000146">
    <property type="protein sequence ID" value="TMW55892.1"/>
    <property type="molecule type" value="Genomic_DNA"/>
</dbReference>
<feature type="domain" description="RecF/RecN/SMC N-terminal" evidence="6">
    <location>
        <begin position="24"/>
        <end position="1006"/>
    </location>
</feature>
<evidence type="ECO:0000256" key="3">
    <source>
        <dbReference type="ARBA" id="ARBA00023054"/>
    </source>
</evidence>
<reference evidence="7" key="1">
    <citation type="submission" date="2019-03" db="EMBL/GenBank/DDBJ databases">
        <title>Long read genome sequence of the mycoparasitic Pythium oligandrum ATCC 38472 isolated from sugarbeet rhizosphere.</title>
        <authorList>
            <person name="Gaulin E."/>
        </authorList>
    </citation>
    <scope>NUCLEOTIDE SEQUENCE</scope>
    <source>
        <strain evidence="7">ATCC 38472_TT</strain>
    </source>
</reference>
<dbReference type="AlphaFoldDB" id="A0A8K1FDS4"/>
<dbReference type="Proteomes" id="UP000794436">
    <property type="component" value="Unassembled WGS sequence"/>
</dbReference>
<name>A0A8K1FDS4_PYTOL</name>
<proteinExistence type="inferred from homology"/>
<feature type="coiled-coil region" evidence="4">
    <location>
        <begin position="245"/>
        <end position="384"/>
    </location>
</feature>
<evidence type="ECO:0000313" key="8">
    <source>
        <dbReference type="Proteomes" id="UP000794436"/>
    </source>
</evidence>
<feature type="coiled-coil region" evidence="4">
    <location>
        <begin position="639"/>
        <end position="711"/>
    </location>
</feature>
<evidence type="ECO:0000256" key="5">
    <source>
        <dbReference type="SAM" id="MobiDB-lite"/>
    </source>
</evidence>
<comment type="similarity">
    <text evidence="1">Belongs to the SMC family. SMC5 subfamily.</text>
</comment>
<comment type="caution">
    <text evidence="7">The sequence shown here is derived from an EMBL/GenBank/DDBJ whole genome shotgun (WGS) entry which is preliminary data.</text>
</comment>
<feature type="region of interest" description="Disordered" evidence="5">
    <location>
        <begin position="1059"/>
        <end position="1084"/>
    </location>
</feature>
<dbReference type="GO" id="GO:0030915">
    <property type="term" value="C:Smc5-Smc6 complex"/>
    <property type="evidence" value="ECO:0007669"/>
    <property type="project" value="TreeGrafter"/>
</dbReference>
<keyword evidence="8" id="KW-1185">Reference proteome</keyword>
<evidence type="ECO:0000259" key="6">
    <source>
        <dbReference type="Pfam" id="PF02463"/>
    </source>
</evidence>